<protein>
    <submittedName>
        <fullName evidence="1">Cytochrome P450, putative</fullName>
    </submittedName>
</protein>
<sequence>MGFFFFISNQFELISDAVCISIVMFLHQNLFMAEVYTGAVTLIWAMAELARNPEIMKNAQEEV</sequence>
<dbReference type="GO" id="GO:0020037">
    <property type="term" value="F:heme binding"/>
    <property type="evidence" value="ECO:0007669"/>
    <property type="project" value="InterPro"/>
</dbReference>
<accession>B9SJ84</accession>
<dbReference type="InterPro" id="IPR001128">
    <property type="entry name" value="Cyt_P450"/>
</dbReference>
<name>B9SJ84_RICCO</name>
<dbReference type="Pfam" id="PF00067">
    <property type="entry name" value="p450"/>
    <property type="match status" value="1"/>
</dbReference>
<dbReference type="Proteomes" id="UP000008311">
    <property type="component" value="Unassembled WGS sequence"/>
</dbReference>
<evidence type="ECO:0000313" key="1">
    <source>
        <dbReference type="EMBL" id="EEF36330.1"/>
    </source>
</evidence>
<reference evidence="2" key="1">
    <citation type="journal article" date="2010" name="Nat. Biotechnol.">
        <title>Draft genome sequence of the oilseed species Ricinus communis.</title>
        <authorList>
            <person name="Chan A.P."/>
            <person name="Crabtree J."/>
            <person name="Zhao Q."/>
            <person name="Lorenzi H."/>
            <person name="Orvis J."/>
            <person name="Puiu D."/>
            <person name="Melake-Berhan A."/>
            <person name="Jones K.M."/>
            <person name="Redman J."/>
            <person name="Chen G."/>
            <person name="Cahoon E.B."/>
            <person name="Gedil M."/>
            <person name="Stanke M."/>
            <person name="Haas B.J."/>
            <person name="Wortman J.R."/>
            <person name="Fraser-Liggett C.M."/>
            <person name="Ravel J."/>
            <person name="Rabinowicz P.D."/>
        </authorList>
    </citation>
    <scope>NUCLEOTIDE SEQUENCE [LARGE SCALE GENOMIC DNA]</scope>
    <source>
        <strain evidence="2">cv. Hale</strain>
    </source>
</reference>
<keyword evidence="2" id="KW-1185">Reference proteome</keyword>
<dbReference type="GO" id="GO:0005506">
    <property type="term" value="F:iron ion binding"/>
    <property type="evidence" value="ECO:0007669"/>
    <property type="project" value="InterPro"/>
</dbReference>
<dbReference type="SUPFAM" id="SSF48264">
    <property type="entry name" value="Cytochrome P450"/>
    <property type="match status" value="1"/>
</dbReference>
<dbReference type="GO" id="GO:0004497">
    <property type="term" value="F:monooxygenase activity"/>
    <property type="evidence" value="ECO:0007669"/>
    <property type="project" value="InterPro"/>
</dbReference>
<dbReference type="InterPro" id="IPR036396">
    <property type="entry name" value="Cyt_P450_sf"/>
</dbReference>
<dbReference type="GO" id="GO:0016705">
    <property type="term" value="F:oxidoreductase activity, acting on paired donors, with incorporation or reduction of molecular oxygen"/>
    <property type="evidence" value="ECO:0007669"/>
    <property type="project" value="InterPro"/>
</dbReference>
<dbReference type="Gene3D" id="1.10.630.10">
    <property type="entry name" value="Cytochrome P450"/>
    <property type="match status" value="1"/>
</dbReference>
<dbReference type="AlphaFoldDB" id="B9SJ84"/>
<gene>
    <name evidence="1" type="ORF">RCOM_1478710</name>
</gene>
<proteinExistence type="predicted"/>
<organism evidence="1 2">
    <name type="scientific">Ricinus communis</name>
    <name type="common">Castor bean</name>
    <dbReference type="NCBI Taxonomy" id="3988"/>
    <lineage>
        <taxon>Eukaryota</taxon>
        <taxon>Viridiplantae</taxon>
        <taxon>Streptophyta</taxon>
        <taxon>Embryophyta</taxon>
        <taxon>Tracheophyta</taxon>
        <taxon>Spermatophyta</taxon>
        <taxon>Magnoliopsida</taxon>
        <taxon>eudicotyledons</taxon>
        <taxon>Gunneridae</taxon>
        <taxon>Pentapetalae</taxon>
        <taxon>rosids</taxon>
        <taxon>fabids</taxon>
        <taxon>Malpighiales</taxon>
        <taxon>Euphorbiaceae</taxon>
        <taxon>Acalyphoideae</taxon>
        <taxon>Acalypheae</taxon>
        <taxon>Ricinus</taxon>
    </lineage>
</organism>
<dbReference type="EMBL" id="EQ973982">
    <property type="protein sequence ID" value="EEF36330.1"/>
    <property type="molecule type" value="Genomic_DNA"/>
</dbReference>
<dbReference type="InParanoid" id="B9SJ84"/>
<evidence type="ECO:0000313" key="2">
    <source>
        <dbReference type="Proteomes" id="UP000008311"/>
    </source>
</evidence>